<evidence type="ECO:0000313" key="2">
    <source>
        <dbReference type="EMBL" id="KAJ7727720.1"/>
    </source>
</evidence>
<comment type="caution">
    <text evidence="2">The sequence shown here is derived from an EMBL/GenBank/DDBJ whole genome shotgun (WGS) entry which is preliminary data.</text>
</comment>
<protein>
    <recommendedName>
        <fullName evidence="4">BZIP domain-containing protein</fullName>
    </recommendedName>
</protein>
<dbReference type="GO" id="GO:0003700">
    <property type="term" value="F:DNA-binding transcription factor activity"/>
    <property type="evidence" value="ECO:0007669"/>
    <property type="project" value="InterPro"/>
</dbReference>
<dbReference type="EMBL" id="JARKIB010000177">
    <property type="protein sequence ID" value="KAJ7727720.1"/>
    <property type="molecule type" value="Genomic_DNA"/>
</dbReference>
<dbReference type="SUPFAM" id="SSF57959">
    <property type="entry name" value="Leucine zipper domain"/>
    <property type="match status" value="1"/>
</dbReference>
<keyword evidence="3" id="KW-1185">Reference proteome</keyword>
<dbReference type="InterPro" id="IPR046347">
    <property type="entry name" value="bZIP_sf"/>
</dbReference>
<feature type="coiled-coil region" evidence="1">
    <location>
        <begin position="31"/>
        <end position="58"/>
    </location>
</feature>
<gene>
    <name evidence="2" type="ORF">B0H16DRAFT_1383290</name>
</gene>
<dbReference type="Gene3D" id="1.20.5.170">
    <property type="match status" value="1"/>
</dbReference>
<dbReference type="Proteomes" id="UP001215598">
    <property type="component" value="Unassembled WGS sequence"/>
</dbReference>
<reference evidence="2" key="1">
    <citation type="submission" date="2023-03" db="EMBL/GenBank/DDBJ databases">
        <title>Massive genome expansion in bonnet fungi (Mycena s.s.) driven by repeated elements and novel gene families across ecological guilds.</title>
        <authorList>
            <consortium name="Lawrence Berkeley National Laboratory"/>
            <person name="Harder C.B."/>
            <person name="Miyauchi S."/>
            <person name="Viragh M."/>
            <person name="Kuo A."/>
            <person name="Thoen E."/>
            <person name="Andreopoulos B."/>
            <person name="Lu D."/>
            <person name="Skrede I."/>
            <person name="Drula E."/>
            <person name="Henrissat B."/>
            <person name="Morin E."/>
            <person name="Kohler A."/>
            <person name="Barry K."/>
            <person name="LaButti K."/>
            <person name="Morin E."/>
            <person name="Salamov A."/>
            <person name="Lipzen A."/>
            <person name="Mereny Z."/>
            <person name="Hegedus B."/>
            <person name="Baldrian P."/>
            <person name="Stursova M."/>
            <person name="Weitz H."/>
            <person name="Taylor A."/>
            <person name="Grigoriev I.V."/>
            <person name="Nagy L.G."/>
            <person name="Martin F."/>
            <person name="Kauserud H."/>
        </authorList>
    </citation>
    <scope>NUCLEOTIDE SEQUENCE</scope>
    <source>
        <strain evidence="2">CBHHK182m</strain>
    </source>
</reference>
<proteinExistence type="predicted"/>
<name>A0AAD7HUY9_9AGAR</name>
<accession>A0AAD7HUY9</accession>
<sequence length="182" mass="20073">MTRGRKKDVTIPPTRALTLQRDYRARKTQYVSDLELRCRRAEEENLRLKQEVAFLRQQKSHSATLSPSLIQASAQLRDILAAASTSVSHFMQAALPAADETHPLTPLHDPLLNCQPHTAPVDFHPNSVPHPAVLSRSESPCCGGYLDCEDLVEDEGGDVNSEGAVGQHPEAISQIRSTFEVN</sequence>
<keyword evidence="1" id="KW-0175">Coiled coil</keyword>
<organism evidence="2 3">
    <name type="scientific">Mycena metata</name>
    <dbReference type="NCBI Taxonomy" id="1033252"/>
    <lineage>
        <taxon>Eukaryota</taxon>
        <taxon>Fungi</taxon>
        <taxon>Dikarya</taxon>
        <taxon>Basidiomycota</taxon>
        <taxon>Agaricomycotina</taxon>
        <taxon>Agaricomycetes</taxon>
        <taxon>Agaricomycetidae</taxon>
        <taxon>Agaricales</taxon>
        <taxon>Marasmiineae</taxon>
        <taxon>Mycenaceae</taxon>
        <taxon>Mycena</taxon>
    </lineage>
</organism>
<evidence type="ECO:0008006" key="4">
    <source>
        <dbReference type="Google" id="ProtNLM"/>
    </source>
</evidence>
<dbReference type="AlphaFoldDB" id="A0AAD7HUY9"/>
<evidence type="ECO:0000313" key="3">
    <source>
        <dbReference type="Proteomes" id="UP001215598"/>
    </source>
</evidence>
<evidence type="ECO:0000256" key="1">
    <source>
        <dbReference type="SAM" id="Coils"/>
    </source>
</evidence>